<dbReference type="SUPFAM" id="SSF46689">
    <property type="entry name" value="Homeodomain-like"/>
    <property type="match status" value="1"/>
</dbReference>
<gene>
    <name evidence="6" type="ordered locus">Snas_5186</name>
</gene>
<dbReference type="InterPro" id="IPR050109">
    <property type="entry name" value="HTH-type_TetR-like_transc_reg"/>
</dbReference>
<evidence type="ECO:0000256" key="4">
    <source>
        <dbReference type="PROSITE-ProRule" id="PRU00335"/>
    </source>
</evidence>
<dbReference type="InterPro" id="IPR023772">
    <property type="entry name" value="DNA-bd_HTH_TetR-type_CS"/>
</dbReference>
<dbReference type="Proteomes" id="UP000000844">
    <property type="component" value="Chromosome"/>
</dbReference>
<organism evidence="6 7">
    <name type="scientific">Stackebrandtia nassauensis (strain DSM 44728 / CIP 108903 / NRRL B-16338 / NBRC 102104 / LLR-40K-21)</name>
    <dbReference type="NCBI Taxonomy" id="446470"/>
    <lineage>
        <taxon>Bacteria</taxon>
        <taxon>Bacillati</taxon>
        <taxon>Actinomycetota</taxon>
        <taxon>Actinomycetes</taxon>
        <taxon>Glycomycetales</taxon>
        <taxon>Glycomycetaceae</taxon>
        <taxon>Stackebrandtia</taxon>
    </lineage>
</organism>
<dbReference type="PROSITE" id="PS50977">
    <property type="entry name" value="HTH_TETR_2"/>
    <property type="match status" value="1"/>
</dbReference>
<keyword evidence="7" id="KW-1185">Reference proteome</keyword>
<evidence type="ECO:0000256" key="1">
    <source>
        <dbReference type="ARBA" id="ARBA00023015"/>
    </source>
</evidence>
<name>D3QBT2_STANL</name>
<dbReference type="Gene3D" id="1.10.357.10">
    <property type="entry name" value="Tetracycline Repressor, domain 2"/>
    <property type="match status" value="1"/>
</dbReference>
<dbReference type="PRINTS" id="PR00455">
    <property type="entry name" value="HTHTETR"/>
</dbReference>
<dbReference type="eggNOG" id="COG1309">
    <property type="taxonomic scope" value="Bacteria"/>
</dbReference>
<reference evidence="6 7" key="1">
    <citation type="journal article" date="2009" name="Stand. Genomic Sci.">
        <title>Complete genome sequence of Stackebrandtia nassauensis type strain (LLR-40K-21).</title>
        <authorList>
            <person name="Munk C."/>
            <person name="Lapidus A."/>
            <person name="Copeland A."/>
            <person name="Jando M."/>
            <person name="Mayilraj S."/>
            <person name="Glavina Del Rio T."/>
            <person name="Nolan M."/>
            <person name="Chen F."/>
            <person name="Lucas S."/>
            <person name="Tice H."/>
            <person name="Cheng J.F."/>
            <person name="Han C."/>
            <person name="Detter J.C."/>
            <person name="Bruce D."/>
            <person name="Goodwin L."/>
            <person name="Chain P."/>
            <person name="Pitluck S."/>
            <person name="Goker M."/>
            <person name="Ovchinikova G."/>
            <person name="Pati A."/>
            <person name="Ivanova N."/>
            <person name="Mavromatis K."/>
            <person name="Chen A."/>
            <person name="Palaniappan K."/>
            <person name="Land M."/>
            <person name="Hauser L."/>
            <person name="Chang Y.J."/>
            <person name="Jeffries C.D."/>
            <person name="Bristow J."/>
            <person name="Eisen J.A."/>
            <person name="Markowitz V."/>
            <person name="Hugenholtz P."/>
            <person name="Kyrpides N.C."/>
            <person name="Klenk H.P."/>
        </authorList>
    </citation>
    <scope>NUCLEOTIDE SEQUENCE [LARGE SCALE GENOMIC DNA]</scope>
    <source>
        <strain evidence="7">DSM 44728 / CIP 108903 / NRRL B-16338 / NBRC 102104 / LLR-40K-21</strain>
    </source>
</reference>
<evidence type="ECO:0000259" key="5">
    <source>
        <dbReference type="PROSITE" id="PS50977"/>
    </source>
</evidence>
<accession>D3QBT2</accession>
<dbReference type="PANTHER" id="PTHR30055:SF234">
    <property type="entry name" value="HTH-TYPE TRANSCRIPTIONAL REGULATOR BETI"/>
    <property type="match status" value="1"/>
</dbReference>
<dbReference type="GO" id="GO:0000976">
    <property type="term" value="F:transcription cis-regulatory region binding"/>
    <property type="evidence" value="ECO:0007669"/>
    <property type="project" value="TreeGrafter"/>
</dbReference>
<keyword evidence="2 4" id="KW-0238">DNA-binding</keyword>
<keyword evidence="1" id="KW-0805">Transcription regulation</keyword>
<dbReference type="InterPro" id="IPR001647">
    <property type="entry name" value="HTH_TetR"/>
</dbReference>
<feature type="DNA-binding region" description="H-T-H motif" evidence="4">
    <location>
        <begin position="28"/>
        <end position="47"/>
    </location>
</feature>
<dbReference type="AlphaFoldDB" id="D3QBT2"/>
<dbReference type="PANTHER" id="PTHR30055">
    <property type="entry name" value="HTH-TYPE TRANSCRIPTIONAL REGULATOR RUTR"/>
    <property type="match status" value="1"/>
</dbReference>
<feature type="domain" description="HTH tetR-type" evidence="5">
    <location>
        <begin position="5"/>
        <end position="65"/>
    </location>
</feature>
<keyword evidence="3" id="KW-0804">Transcription</keyword>
<evidence type="ECO:0000313" key="6">
    <source>
        <dbReference type="EMBL" id="ADD44821.1"/>
    </source>
</evidence>
<dbReference type="EMBL" id="CP001778">
    <property type="protein sequence ID" value="ADD44821.1"/>
    <property type="molecule type" value="Genomic_DNA"/>
</dbReference>
<dbReference type="OrthoDB" id="3186364at2"/>
<dbReference type="RefSeq" id="WP_013020392.1">
    <property type="nucleotide sequence ID" value="NC_013947.1"/>
</dbReference>
<dbReference type="KEGG" id="sna:Snas_5186"/>
<evidence type="ECO:0000256" key="2">
    <source>
        <dbReference type="ARBA" id="ARBA00023125"/>
    </source>
</evidence>
<dbReference type="Pfam" id="PF00440">
    <property type="entry name" value="TetR_N"/>
    <property type="match status" value="1"/>
</dbReference>
<evidence type="ECO:0000313" key="7">
    <source>
        <dbReference type="Proteomes" id="UP000000844"/>
    </source>
</evidence>
<dbReference type="HOGENOM" id="CLU_083278_1_1_11"/>
<dbReference type="PROSITE" id="PS01081">
    <property type="entry name" value="HTH_TETR_1"/>
    <property type="match status" value="1"/>
</dbReference>
<proteinExistence type="predicted"/>
<protein>
    <submittedName>
        <fullName evidence="6">Transcriptional regulator, TetR family</fullName>
    </submittedName>
</protein>
<dbReference type="STRING" id="446470.Snas_5186"/>
<sequence>MSEPRNTRERIQQIAMELFSEQGYDRTSLREIAERLNVTKAALYYHFKTKEDIAASYFDDFAADVDKVREWAETQPADLDTRREILRRYSDVMNTHGQTLRFIHHNQPALREINKGRTFKERMQQVNKLLVDAEAPAIERLRGVNALFIMHMAWFVELDGDPDPADLQEPALQIALELIETNEKS</sequence>
<dbReference type="GO" id="GO:0003700">
    <property type="term" value="F:DNA-binding transcription factor activity"/>
    <property type="evidence" value="ECO:0007669"/>
    <property type="project" value="TreeGrafter"/>
</dbReference>
<evidence type="ECO:0000256" key="3">
    <source>
        <dbReference type="ARBA" id="ARBA00023163"/>
    </source>
</evidence>
<dbReference type="InterPro" id="IPR009057">
    <property type="entry name" value="Homeodomain-like_sf"/>
</dbReference>